<dbReference type="Gene3D" id="1.50.10.20">
    <property type="match status" value="1"/>
</dbReference>
<evidence type="ECO:0000256" key="2">
    <source>
        <dbReference type="ARBA" id="ARBA00022525"/>
    </source>
</evidence>
<feature type="compositionally biased region" description="Basic residues" evidence="4">
    <location>
        <begin position="729"/>
        <end position="756"/>
    </location>
</feature>
<dbReference type="GO" id="GO:0005615">
    <property type="term" value="C:extracellular space"/>
    <property type="evidence" value="ECO:0007669"/>
    <property type="project" value="InterPro"/>
</dbReference>
<dbReference type="Pfam" id="PF07677">
    <property type="entry name" value="A2M_recep"/>
    <property type="match status" value="1"/>
</dbReference>
<dbReference type="InterPro" id="IPR013783">
    <property type="entry name" value="Ig-like_fold"/>
</dbReference>
<dbReference type="InterPro" id="IPR006058">
    <property type="entry name" value="2Fe2S_fd_BS"/>
</dbReference>
<protein>
    <recommendedName>
        <fullName evidence="5">NTR domain-containing protein</fullName>
    </recommendedName>
</protein>
<dbReference type="InterPro" id="IPR050473">
    <property type="entry name" value="A2M/Complement_sys"/>
</dbReference>
<dbReference type="InterPro" id="IPR009048">
    <property type="entry name" value="A-macroglobulin_rcpt-bd"/>
</dbReference>
<dbReference type="Pfam" id="PF00207">
    <property type="entry name" value="A2M"/>
    <property type="match status" value="1"/>
</dbReference>
<dbReference type="SUPFAM" id="SSF48239">
    <property type="entry name" value="Terpenoid cyclases/Protein prenyltransferases"/>
    <property type="match status" value="1"/>
</dbReference>
<evidence type="ECO:0000313" key="6">
    <source>
        <dbReference type="EMBL" id="KAK6172406.1"/>
    </source>
</evidence>
<organism evidence="6 7">
    <name type="scientific">Patella caerulea</name>
    <name type="common">Rayed Mediterranean limpet</name>
    <dbReference type="NCBI Taxonomy" id="87958"/>
    <lineage>
        <taxon>Eukaryota</taxon>
        <taxon>Metazoa</taxon>
        <taxon>Spiralia</taxon>
        <taxon>Lophotrochozoa</taxon>
        <taxon>Mollusca</taxon>
        <taxon>Gastropoda</taxon>
        <taxon>Patellogastropoda</taxon>
        <taxon>Patelloidea</taxon>
        <taxon>Patellidae</taxon>
        <taxon>Patella</taxon>
    </lineage>
</organism>
<sequence length="1042" mass="117677">MSGIPVNSDESLDLIPIKQIRKYFPESWNFEDFTLSDKGRKIVRVTLPDSITTWAVQAVGLSPTRGVCVAEPRHITAYQPVFIQLHLPYKAVRLEQVKVTVTMFNYKNQRMKIKMNYTGDVSLCLPNRMSNVLRYLKAGKSWSTNFLVIPLKTGDLTIRVGVWDITNRNEEKLVDVVEKQLYVVPEGKRLRKTITFALDPEGNKITRTTKSSEINISDTPTINHTLNVGENTQKTEVDLALPVEIIPGTEDCSIQACGDLMGDIITGAMAGKGNIFVSSFHVAEEVIGNMAPVVHALQYLNSSALLNKEMFLKGRNYITQGITRLMKFRNKKGGYSLYEDSPPITWLTSLVLKTLCHAKDLSYVDEELINTGFLWLFDQVDEEGRPANDQITPEDSHEYAVILAAEILIALKECEAKDMLKEEYFERLWGLEINMMSFIEENMDNVSNSMALSKMAYALQLSDSPDVDCVIKKMVRAGKSSGGEHGATYWTEHRVSGGKPYWYRQSADAFSIESTAYTLLVYNRNKKLDPHSVADWLIRQRNAQGGFVSPIDTAIAIQALAEFSSLKHSTTTDLRLEISSGPSINYNHVIAFNQEDAIEQKYLKDVPVGEKINLKTNGTGLGQVQIKVDYNVPTAPNDNCMYELKVTRKRASRSKKFKDNETSLCNYCTAGCRKVDKKEDEINASDPKSKAKKVFRAKRGIRNPPGVFQRDGRPGGNRRNRDHQGSKRQGNRGRKRNKHRTGHPRRNRRRINGRRRGRNSISRVTLCLEICLRYRGASKSGPTRVEIDMLSGFEPITEDLNLLKSLSEERVRTYRDDYGLVTIYLDEVPNNETLCLNFRIKEKAEEIVKFRQPASVVVVQPSKPEEICLQNYDSGNLEDTLPMYCIGEENRYKGECACFSGECGTCHKKSIGIADLKDIFCKSDYAYHVGIESVMPKESSRQVSASLKSASIKGTHEISKGKPLFFTTSPSCVCPNYKEGSSVWVMGKNPYRFITQDREEIYRYIIDESTTFLNVTDIGTPQSTSMSYITLAINSYDKDCEN</sequence>
<accession>A0AAN8PI51</accession>
<evidence type="ECO:0000256" key="1">
    <source>
        <dbReference type="ARBA" id="ARBA00004613"/>
    </source>
</evidence>
<dbReference type="AlphaFoldDB" id="A0AAN8PI51"/>
<dbReference type="EMBL" id="JAZGQO010000011">
    <property type="protein sequence ID" value="KAK6172406.1"/>
    <property type="molecule type" value="Genomic_DNA"/>
</dbReference>
<dbReference type="InterPro" id="IPR008930">
    <property type="entry name" value="Terpenoid_cyclase/PrenylTrfase"/>
</dbReference>
<dbReference type="PANTHER" id="PTHR11412:SF166">
    <property type="entry name" value="NTR DOMAIN-CONTAINING PROTEIN"/>
    <property type="match status" value="1"/>
</dbReference>
<dbReference type="Pfam" id="PF07678">
    <property type="entry name" value="TED_complement"/>
    <property type="match status" value="1"/>
</dbReference>
<evidence type="ECO:0000256" key="4">
    <source>
        <dbReference type="SAM" id="MobiDB-lite"/>
    </source>
</evidence>
<feature type="domain" description="NTR" evidence="5">
    <location>
        <begin position="903"/>
        <end position="1040"/>
    </location>
</feature>
<dbReference type="InterPro" id="IPR008993">
    <property type="entry name" value="TIMP-like_OB-fold"/>
</dbReference>
<proteinExistence type="predicted"/>
<dbReference type="Gene3D" id="2.60.40.690">
    <property type="entry name" value="Alpha-macroglobulin, receptor-binding domain"/>
    <property type="match status" value="2"/>
</dbReference>
<keyword evidence="2" id="KW-0964">Secreted</keyword>
<feature type="region of interest" description="Disordered" evidence="4">
    <location>
        <begin position="680"/>
        <end position="756"/>
    </location>
</feature>
<dbReference type="Gene3D" id="2.60.120.1540">
    <property type="match status" value="1"/>
</dbReference>
<dbReference type="InterPro" id="IPR011626">
    <property type="entry name" value="Alpha-macroglobulin_TED"/>
</dbReference>
<gene>
    <name evidence="6" type="ORF">SNE40_016062</name>
</gene>
<keyword evidence="3" id="KW-1015">Disulfide bond</keyword>
<dbReference type="SMART" id="SM01360">
    <property type="entry name" value="A2M"/>
    <property type="match status" value="1"/>
</dbReference>
<dbReference type="Proteomes" id="UP001347796">
    <property type="component" value="Unassembled WGS sequence"/>
</dbReference>
<dbReference type="SUPFAM" id="SSF50242">
    <property type="entry name" value="TIMP-like"/>
    <property type="match status" value="1"/>
</dbReference>
<dbReference type="PANTHER" id="PTHR11412">
    <property type="entry name" value="MACROGLOBULIN / COMPLEMENT"/>
    <property type="match status" value="1"/>
</dbReference>
<dbReference type="Pfam" id="PF01759">
    <property type="entry name" value="NTR"/>
    <property type="match status" value="1"/>
</dbReference>
<reference evidence="6 7" key="1">
    <citation type="submission" date="2024-01" db="EMBL/GenBank/DDBJ databases">
        <title>The genome of the rayed Mediterranean limpet Patella caerulea (Linnaeus, 1758).</title>
        <authorList>
            <person name="Anh-Thu Weber A."/>
            <person name="Halstead-Nussloch G."/>
        </authorList>
    </citation>
    <scope>NUCLEOTIDE SEQUENCE [LARGE SCALE GENOMIC DNA]</scope>
    <source>
        <strain evidence="6">AATW-2023a</strain>
        <tissue evidence="6">Whole specimen</tissue>
    </source>
</reference>
<comment type="subcellular location">
    <subcellularLocation>
        <location evidence="1">Secreted</location>
    </subcellularLocation>
</comment>
<feature type="compositionally biased region" description="Basic residues" evidence="4">
    <location>
        <begin position="690"/>
        <end position="701"/>
    </location>
</feature>
<evidence type="ECO:0000313" key="7">
    <source>
        <dbReference type="Proteomes" id="UP001347796"/>
    </source>
</evidence>
<evidence type="ECO:0000259" key="5">
    <source>
        <dbReference type="PROSITE" id="PS50189"/>
    </source>
</evidence>
<evidence type="ECO:0000256" key="3">
    <source>
        <dbReference type="ARBA" id="ARBA00023157"/>
    </source>
</evidence>
<dbReference type="SMART" id="SM01361">
    <property type="entry name" value="A2M_recep"/>
    <property type="match status" value="1"/>
</dbReference>
<dbReference type="SUPFAM" id="SSF49410">
    <property type="entry name" value="Alpha-macroglobulin receptor domain"/>
    <property type="match status" value="1"/>
</dbReference>
<dbReference type="PROSITE" id="PS50189">
    <property type="entry name" value="NTR"/>
    <property type="match status" value="1"/>
</dbReference>
<dbReference type="GO" id="GO:0004866">
    <property type="term" value="F:endopeptidase inhibitor activity"/>
    <property type="evidence" value="ECO:0007669"/>
    <property type="project" value="InterPro"/>
</dbReference>
<dbReference type="InterPro" id="IPR018933">
    <property type="entry name" value="Netrin_module_non-TIMP"/>
</dbReference>
<dbReference type="GO" id="GO:0051537">
    <property type="term" value="F:2 iron, 2 sulfur cluster binding"/>
    <property type="evidence" value="ECO:0007669"/>
    <property type="project" value="InterPro"/>
</dbReference>
<dbReference type="PROSITE" id="PS00197">
    <property type="entry name" value="2FE2S_FER_1"/>
    <property type="match status" value="1"/>
</dbReference>
<dbReference type="InterPro" id="IPR036595">
    <property type="entry name" value="A-macroglobulin_rcpt-bd_sf"/>
</dbReference>
<dbReference type="InterPro" id="IPR001134">
    <property type="entry name" value="Netrin_domain"/>
</dbReference>
<dbReference type="Gene3D" id="2.20.130.20">
    <property type="match status" value="1"/>
</dbReference>
<name>A0AAN8PI51_PATCE</name>
<keyword evidence="7" id="KW-1185">Reference proteome</keyword>
<dbReference type="InterPro" id="IPR001599">
    <property type="entry name" value="Macroglobln_a2"/>
</dbReference>
<dbReference type="Gene3D" id="2.60.40.10">
    <property type="entry name" value="Immunoglobulins"/>
    <property type="match status" value="1"/>
</dbReference>
<comment type="caution">
    <text evidence="6">The sequence shown here is derived from an EMBL/GenBank/DDBJ whole genome shotgun (WGS) entry which is preliminary data.</text>
</comment>
<dbReference type="Gene3D" id="2.40.50.120">
    <property type="match status" value="1"/>
</dbReference>